<dbReference type="SUPFAM" id="SSF53335">
    <property type="entry name" value="S-adenosyl-L-methionine-dependent methyltransferases"/>
    <property type="match status" value="1"/>
</dbReference>
<dbReference type="Gene3D" id="3.40.50.150">
    <property type="entry name" value="Vaccinia Virus protein VP39"/>
    <property type="match status" value="1"/>
</dbReference>
<accession>A0ABW2LFY4</accession>
<organism evidence="1 2">
    <name type="scientific">Saccharopolyspora griseoalba</name>
    <dbReference type="NCBI Taxonomy" id="1431848"/>
    <lineage>
        <taxon>Bacteria</taxon>
        <taxon>Bacillati</taxon>
        <taxon>Actinomycetota</taxon>
        <taxon>Actinomycetes</taxon>
        <taxon>Pseudonocardiales</taxon>
        <taxon>Pseudonocardiaceae</taxon>
        <taxon>Saccharopolyspora</taxon>
    </lineage>
</organism>
<dbReference type="GO" id="GO:0032259">
    <property type="term" value="P:methylation"/>
    <property type="evidence" value="ECO:0007669"/>
    <property type="project" value="UniProtKB-KW"/>
</dbReference>
<name>A0ABW2LFY4_9PSEU</name>
<dbReference type="Proteomes" id="UP001596504">
    <property type="component" value="Unassembled WGS sequence"/>
</dbReference>
<keyword evidence="2" id="KW-1185">Reference proteome</keyword>
<keyword evidence="1" id="KW-0808">Transferase</keyword>
<dbReference type="Pfam" id="PF04672">
    <property type="entry name" value="Methyltransf_19"/>
    <property type="match status" value="1"/>
</dbReference>
<dbReference type="GO" id="GO:0008168">
    <property type="term" value="F:methyltransferase activity"/>
    <property type="evidence" value="ECO:0007669"/>
    <property type="project" value="UniProtKB-KW"/>
</dbReference>
<dbReference type="RefSeq" id="WP_380662941.1">
    <property type="nucleotide sequence ID" value="NZ_JBHTCJ010000001.1"/>
</dbReference>
<dbReference type="EC" id="2.1.1.-" evidence="1"/>
<dbReference type="InterPro" id="IPR006764">
    <property type="entry name" value="SAM_dep_MeTrfase_SAV2177_type"/>
</dbReference>
<reference evidence="2" key="1">
    <citation type="journal article" date="2019" name="Int. J. Syst. Evol. Microbiol.">
        <title>The Global Catalogue of Microorganisms (GCM) 10K type strain sequencing project: providing services to taxonomists for standard genome sequencing and annotation.</title>
        <authorList>
            <consortium name="The Broad Institute Genomics Platform"/>
            <consortium name="The Broad Institute Genome Sequencing Center for Infectious Disease"/>
            <person name="Wu L."/>
            <person name="Ma J."/>
        </authorList>
    </citation>
    <scope>NUCLEOTIDE SEQUENCE [LARGE SCALE GENOMIC DNA]</scope>
    <source>
        <strain evidence="2">WLHS5</strain>
    </source>
</reference>
<keyword evidence="1" id="KW-0489">Methyltransferase</keyword>
<evidence type="ECO:0000313" key="1">
    <source>
        <dbReference type="EMBL" id="MFC7339932.1"/>
    </source>
</evidence>
<protein>
    <submittedName>
        <fullName evidence="1">SAM-dependent methyltransferase</fullName>
        <ecNumber evidence="1">2.1.1.-</ecNumber>
    </submittedName>
</protein>
<evidence type="ECO:0000313" key="2">
    <source>
        <dbReference type="Proteomes" id="UP001596504"/>
    </source>
</evidence>
<dbReference type="InterPro" id="IPR029063">
    <property type="entry name" value="SAM-dependent_MTases_sf"/>
</dbReference>
<gene>
    <name evidence="1" type="ORF">ACFQRI_00800</name>
</gene>
<proteinExistence type="predicted"/>
<dbReference type="EMBL" id="JBHTCJ010000001">
    <property type="protein sequence ID" value="MFC7339932.1"/>
    <property type="molecule type" value="Genomic_DNA"/>
</dbReference>
<comment type="caution">
    <text evidence="1">The sequence shown here is derived from an EMBL/GenBank/DDBJ whole genome shotgun (WGS) entry which is preliminary data.</text>
</comment>
<sequence length="148" mass="16040">MDHPDTHRLIDFSEPVAVLYLSVGHHLTDDDEIGGVRDAVRGIVDTHAVADSYLAFSQVVHDDPAAAARLSEQIGGAGIPWQTRTPAEVDALVDGLEPVAPGMVDLHDWRPDRFQPALDPAPEPLRPYEGIIGNRTGAYEYGGILRKA</sequence>